<sequence length="476" mass="56289">MVSVCRLCARWAESVVAIDDVLVDNLQHAKDVIKQMFHLELSCPNPYPNQVCLECVQYLKYSYVFYQQLLNAEKVFQTLQDRGELMQQLSEMKNAGDALQFADMVEEEPEFCVLPQSDLNEPDEMVGKVKNSEEKHSTPAKPSERVIEIKIEAMEELEIISCPLETAERGKEQLCQDTDADEDGDENHLPDEKTRRTQYSGKRTKDVNELCREPMTETVPPEQTAERKVARNKCYVCYKTYGTEAELTSHLIEHNDLLPYRCRQCSTSDCSFEFRTNRALNKHLETHWYPFECADCRLRFRKKDTINEHLRKVHMSESWYTCKRCGLKFQDLLKFRLHVNAHRNMESGRHQTAAYNNQPQHQNRFYPATKKFYQCSYCSRLFNHRTQYELHKIYHRSKGPLFRCTEQYCRKDFHNFREWRRHVKTHFPNDSVYEERAYMLPEKLQDPSAYPKACSKCHYIAPALKPMLAHYCVHIL</sequence>
<dbReference type="EnsemblMetazoa" id="ACUA024171-RA">
    <property type="protein sequence ID" value="ACUA024171-PA"/>
    <property type="gene ID" value="ACUA024171"/>
</dbReference>
<feature type="domain" description="C2H2-type" evidence="4">
    <location>
        <begin position="373"/>
        <end position="400"/>
    </location>
</feature>
<dbReference type="PANTHER" id="PTHR16515:SF59">
    <property type="entry name" value="PR DOMAIN ZINC FINGER PROTEIN 1"/>
    <property type="match status" value="1"/>
</dbReference>
<feature type="binding site" evidence="2">
    <location>
        <position position="5"/>
    </location>
    <ligand>
        <name>Zn(2+)</name>
        <dbReference type="ChEBI" id="CHEBI:29105"/>
    </ligand>
</feature>
<evidence type="ECO:0000313" key="6">
    <source>
        <dbReference type="EnsemblMetazoa" id="ACUA024171-PA"/>
    </source>
</evidence>
<dbReference type="AlphaFoldDB" id="A0A182MQZ6"/>
<dbReference type="GO" id="GO:0045165">
    <property type="term" value="P:cell fate commitment"/>
    <property type="evidence" value="ECO:0007669"/>
    <property type="project" value="TreeGrafter"/>
</dbReference>
<dbReference type="Pfam" id="PF07776">
    <property type="entry name" value="zf-AD"/>
    <property type="match status" value="1"/>
</dbReference>
<keyword evidence="2" id="KW-0862">Zinc</keyword>
<evidence type="ECO:0000313" key="7">
    <source>
        <dbReference type="Proteomes" id="UP000075883"/>
    </source>
</evidence>
<dbReference type="SUPFAM" id="SSF57667">
    <property type="entry name" value="beta-beta-alpha zinc fingers"/>
    <property type="match status" value="2"/>
</dbReference>
<feature type="binding site" evidence="2">
    <location>
        <position position="55"/>
    </location>
    <ligand>
        <name>Zn(2+)</name>
        <dbReference type="ChEBI" id="CHEBI:29105"/>
    </ligand>
</feature>
<protein>
    <submittedName>
        <fullName evidence="6">Uncharacterized protein</fullName>
    </submittedName>
</protein>
<dbReference type="PROSITE" id="PS51915">
    <property type="entry name" value="ZAD"/>
    <property type="match status" value="1"/>
</dbReference>
<dbReference type="PANTHER" id="PTHR16515">
    <property type="entry name" value="PR DOMAIN ZINC FINGER PROTEIN"/>
    <property type="match status" value="1"/>
</dbReference>
<dbReference type="EMBL" id="AXCM01004220">
    <property type="status" value="NOT_ANNOTATED_CDS"/>
    <property type="molecule type" value="Genomic_DNA"/>
</dbReference>
<feature type="domain" description="C2H2-type" evidence="4">
    <location>
        <begin position="320"/>
        <end position="347"/>
    </location>
</feature>
<dbReference type="GO" id="GO:0003700">
    <property type="term" value="F:DNA-binding transcription factor activity"/>
    <property type="evidence" value="ECO:0007669"/>
    <property type="project" value="TreeGrafter"/>
</dbReference>
<dbReference type="SMART" id="SM00355">
    <property type="entry name" value="ZnF_C2H2"/>
    <property type="match status" value="7"/>
</dbReference>
<keyword evidence="7" id="KW-1185">Reference proteome</keyword>
<evidence type="ECO:0000256" key="3">
    <source>
        <dbReference type="SAM" id="MobiDB-lite"/>
    </source>
</evidence>
<evidence type="ECO:0000259" key="4">
    <source>
        <dbReference type="PROSITE" id="PS50157"/>
    </source>
</evidence>
<dbReference type="GO" id="GO:0005634">
    <property type="term" value="C:nucleus"/>
    <property type="evidence" value="ECO:0007669"/>
    <property type="project" value="InterPro"/>
</dbReference>
<dbReference type="SMART" id="SM00868">
    <property type="entry name" value="zf-AD"/>
    <property type="match status" value="1"/>
</dbReference>
<dbReference type="Proteomes" id="UP000075883">
    <property type="component" value="Unassembled WGS sequence"/>
</dbReference>
<dbReference type="InterPro" id="IPR050331">
    <property type="entry name" value="Zinc_finger"/>
</dbReference>
<reference evidence="7" key="1">
    <citation type="submission" date="2013-09" db="EMBL/GenBank/DDBJ databases">
        <title>The Genome Sequence of Anopheles culicifacies species A.</title>
        <authorList>
            <consortium name="The Broad Institute Genomics Platform"/>
            <person name="Neafsey D.E."/>
            <person name="Besansky N."/>
            <person name="Howell P."/>
            <person name="Walton C."/>
            <person name="Young S.K."/>
            <person name="Zeng Q."/>
            <person name="Gargeya S."/>
            <person name="Fitzgerald M."/>
            <person name="Haas B."/>
            <person name="Abouelleil A."/>
            <person name="Allen A.W."/>
            <person name="Alvarado L."/>
            <person name="Arachchi H.M."/>
            <person name="Berlin A.M."/>
            <person name="Chapman S.B."/>
            <person name="Gainer-Dewar J."/>
            <person name="Goldberg J."/>
            <person name="Griggs A."/>
            <person name="Gujja S."/>
            <person name="Hansen M."/>
            <person name="Howarth C."/>
            <person name="Imamovic A."/>
            <person name="Ireland A."/>
            <person name="Larimer J."/>
            <person name="McCowan C."/>
            <person name="Murphy C."/>
            <person name="Pearson M."/>
            <person name="Poon T.W."/>
            <person name="Priest M."/>
            <person name="Roberts A."/>
            <person name="Saif S."/>
            <person name="Shea T."/>
            <person name="Sisk P."/>
            <person name="Sykes S."/>
            <person name="Wortman J."/>
            <person name="Nusbaum C."/>
            <person name="Birren B."/>
        </authorList>
    </citation>
    <scope>NUCLEOTIDE SEQUENCE [LARGE SCALE GENOMIC DNA]</scope>
    <source>
        <strain evidence="7">A-37</strain>
    </source>
</reference>
<dbReference type="PROSITE" id="PS50157">
    <property type="entry name" value="ZINC_FINGER_C2H2_2"/>
    <property type="match status" value="5"/>
</dbReference>
<feature type="domain" description="C2H2-type" evidence="4">
    <location>
        <begin position="402"/>
        <end position="431"/>
    </location>
</feature>
<feature type="domain" description="C2H2-type" evidence="4">
    <location>
        <begin position="260"/>
        <end position="287"/>
    </location>
</feature>
<dbReference type="GO" id="GO:0000978">
    <property type="term" value="F:RNA polymerase II cis-regulatory region sequence-specific DNA binding"/>
    <property type="evidence" value="ECO:0007669"/>
    <property type="project" value="TreeGrafter"/>
</dbReference>
<dbReference type="InterPro" id="IPR013087">
    <property type="entry name" value="Znf_C2H2_type"/>
</dbReference>
<dbReference type="InterPro" id="IPR012934">
    <property type="entry name" value="Znf_AD"/>
</dbReference>
<keyword evidence="1" id="KW-0863">Zinc-finger</keyword>
<dbReference type="STRING" id="139723.A0A182MQZ6"/>
<feature type="binding site" evidence="2">
    <location>
        <position position="8"/>
    </location>
    <ligand>
        <name>Zn(2+)</name>
        <dbReference type="ChEBI" id="CHEBI:29105"/>
    </ligand>
</feature>
<dbReference type="InterPro" id="IPR036236">
    <property type="entry name" value="Znf_C2H2_sf"/>
</dbReference>
<dbReference type="Gene3D" id="3.30.160.60">
    <property type="entry name" value="Classic Zinc Finger"/>
    <property type="match status" value="3"/>
</dbReference>
<feature type="compositionally biased region" description="Basic and acidic residues" evidence="3">
    <location>
        <begin position="186"/>
        <end position="195"/>
    </location>
</feature>
<feature type="domain" description="ZAD" evidence="5">
    <location>
        <begin position="3"/>
        <end position="79"/>
    </location>
</feature>
<reference evidence="6" key="2">
    <citation type="submission" date="2020-05" db="UniProtKB">
        <authorList>
            <consortium name="EnsemblMetazoa"/>
        </authorList>
    </citation>
    <scope>IDENTIFICATION</scope>
    <source>
        <strain evidence="6">A-37</strain>
    </source>
</reference>
<feature type="binding site" evidence="2">
    <location>
        <position position="52"/>
    </location>
    <ligand>
        <name>Zn(2+)</name>
        <dbReference type="ChEBI" id="CHEBI:29105"/>
    </ligand>
</feature>
<evidence type="ECO:0000256" key="2">
    <source>
        <dbReference type="PROSITE-ProRule" id="PRU01263"/>
    </source>
</evidence>
<dbReference type="PROSITE" id="PS00028">
    <property type="entry name" value="ZINC_FINGER_C2H2_1"/>
    <property type="match status" value="6"/>
</dbReference>
<feature type="domain" description="C2H2-type" evidence="4">
    <location>
        <begin position="291"/>
        <end position="319"/>
    </location>
</feature>
<evidence type="ECO:0000256" key="1">
    <source>
        <dbReference type="PROSITE-ProRule" id="PRU00042"/>
    </source>
</evidence>
<dbReference type="VEuPathDB" id="VectorBase:ACUA024171"/>
<evidence type="ECO:0000259" key="5">
    <source>
        <dbReference type="PROSITE" id="PS51915"/>
    </source>
</evidence>
<dbReference type="Gene3D" id="3.40.1800.20">
    <property type="match status" value="1"/>
</dbReference>
<organism evidence="6 7">
    <name type="scientific">Anopheles culicifacies</name>
    <dbReference type="NCBI Taxonomy" id="139723"/>
    <lineage>
        <taxon>Eukaryota</taxon>
        <taxon>Metazoa</taxon>
        <taxon>Ecdysozoa</taxon>
        <taxon>Arthropoda</taxon>
        <taxon>Hexapoda</taxon>
        <taxon>Insecta</taxon>
        <taxon>Pterygota</taxon>
        <taxon>Neoptera</taxon>
        <taxon>Endopterygota</taxon>
        <taxon>Diptera</taxon>
        <taxon>Nematocera</taxon>
        <taxon>Culicoidea</taxon>
        <taxon>Culicidae</taxon>
        <taxon>Anophelinae</taxon>
        <taxon>Anopheles</taxon>
        <taxon>culicifacies species complex</taxon>
    </lineage>
</organism>
<keyword evidence="2" id="KW-0479">Metal-binding</keyword>
<dbReference type="GO" id="GO:0008270">
    <property type="term" value="F:zinc ion binding"/>
    <property type="evidence" value="ECO:0007669"/>
    <property type="project" value="UniProtKB-UniRule"/>
</dbReference>
<dbReference type="GO" id="GO:0005737">
    <property type="term" value="C:cytoplasm"/>
    <property type="evidence" value="ECO:0007669"/>
    <property type="project" value="TreeGrafter"/>
</dbReference>
<dbReference type="SUPFAM" id="SSF57716">
    <property type="entry name" value="Glucocorticoid receptor-like (DNA-binding domain)"/>
    <property type="match status" value="1"/>
</dbReference>
<name>A0A182MQZ6_9DIPT</name>
<dbReference type="GO" id="GO:0006357">
    <property type="term" value="P:regulation of transcription by RNA polymerase II"/>
    <property type="evidence" value="ECO:0007669"/>
    <property type="project" value="TreeGrafter"/>
</dbReference>
<accession>A0A182MQZ6</accession>
<feature type="region of interest" description="Disordered" evidence="3">
    <location>
        <begin position="177"/>
        <end position="203"/>
    </location>
</feature>
<proteinExistence type="predicted"/>